<evidence type="ECO:0000256" key="1">
    <source>
        <dbReference type="ARBA" id="ARBA00022679"/>
    </source>
</evidence>
<dbReference type="Gene3D" id="3.40.50.10540">
    <property type="entry name" value="Crotonobetainyl-coa:carnitine coa-transferase, domain 1"/>
    <property type="match status" value="1"/>
</dbReference>
<keyword evidence="1 2" id="KW-0808">Transferase</keyword>
<proteinExistence type="predicted"/>
<name>A0A2T2WHT1_9FIRM</name>
<dbReference type="EMBL" id="PXYV01000027">
    <property type="protein sequence ID" value="PSR21797.1"/>
    <property type="molecule type" value="Genomic_DNA"/>
</dbReference>
<dbReference type="InterPro" id="IPR050483">
    <property type="entry name" value="CoA-transferase_III_domain"/>
</dbReference>
<dbReference type="SUPFAM" id="SSF89796">
    <property type="entry name" value="CoA-transferase family III (CaiB/BaiF)"/>
    <property type="match status" value="1"/>
</dbReference>
<protein>
    <submittedName>
        <fullName evidence="2">Formyl-CoA transferase</fullName>
    </submittedName>
</protein>
<dbReference type="Gene3D" id="3.30.1540.10">
    <property type="entry name" value="formyl-coa transferase, domain 3"/>
    <property type="match status" value="1"/>
</dbReference>
<accession>A0A2T2WHT1</accession>
<dbReference type="GO" id="GO:0008410">
    <property type="term" value="F:CoA-transferase activity"/>
    <property type="evidence" value="ECO:0007669"/>
    <property type="project" value="TreeGrafter"/>
</dbReference>
<sequence>MSMPSGLLGDVRVLDLSRVLAAPYATMALGDLGADVIKVERAPDGDETRQWGPPFVEGESTYFLGINRNKRSIALDLGSPHDQQIVRDLAVNWADVLVENFRPGTMERWGLGLAGLRERNMRLITATMRGYPPGDDRPGYDFVIQAGAGLMSITGPPEGPPYKVGVAVADITAGLFLVSAIVAALYRRERSGRGEHIFVSLWESQLAQLATVVQGYLSTGQEPRRWGNAHAQLSPYQTYPTKDGWIAVGVGNDRQFQALCEALDNAVRADDPRFATNPDRVVHRDDLEQRLNRVFATAKTEVWVQRLESRGVPVAPVRTVPEALSHGGARGHRLIESVFHQRLGELEQLRLPWHFEDNPTAIRRPPPTLDEHRLEILNLVQRIRAGRKDD</sequence>
<dbReference type="PANTHER" id="PTHR48207:SF3">
    <property type="entry name" value="SUCCINATE--HYDROXYMETHYLGLUTARATE COA-TRANSFERASE"/>
    <property type="match status" value="1"/>
</dbReference>
<comment type="caution">
    <text evidence="2">The sequence shown here is derived from an EMBL/GenBank/DDBJ whole genome shotgun (WGS) entry which is preliminary data.</text>
</comment>
<dbReference type="InterPro" id="IPR044855">
    <property type="entry name" value="CoA-Trfase_III_dom3_sf"/>
</dbReference>
<dbReference type="InterPro" id="IPR023606">
    <property type="entry name" value="CoA-Trfase_III_dom_1_sf"/>
</dbReference>
<evidence type="ECO:0000313" key="3">
    <source>
        <dbReference type="Proteomes" id="UP000241848"/>
    </source>
</evidence>
<evidence type="ECO:0000313" key="2">
    <source>
        <dbReference type="EMBL" id="PSR21797.1"/>
    </source>
</evidence>
<reference evidence="2 3" key="1">
    <citation type="journal article" date="2014" name="BMC Genomics">
        <title>Comparison of environmental and isolate Sulfobacillus genomes reveals diverse carbon, sulfur, nitrogen, and hydrogen metabolisms.</title>
        <authorList>
            <person name="Justice N.B."/>
            <person name="Norman A."/>
            <person name="Brown C.T."/>
            <person name="Singh A."/>
            <person name="Thomas B.C."/>
            <person name="Banfield J.F."/>
        </authorList>
    </citation>
    <scope>NUCLEOTIDE SEQUENCE [LARGE SCALE GENOMIC DNA]</scope>
    <source>
        <strain evidence="2">AMDSBA3</strain>
    </source>
</reference>
<dbReference type="PANTHER" id="PTHR48207">
    <property type="entry name" value="SUCCINATE--HYDROXYMETHYLGLUTARATE COA-TRANSFERASE"/>
    <property type="match status" value="1"/>
</dbReference>
<dbReference type="AlphaFoldDB" id="A0A2T2WHT1"/>
<dbReference type="Pfam" id="PF02515">
    <property type="entry name" value="CoA_transf_3"/>
    <property type="match status" value="1"/>
</dbReference>
<dbReference type="Proteomes" id="UP000241848">
    <property type="component" value="Unassembled WGS sequence"/>
</dbReference>
<organism evidence="2 3">
    <name type="scientific">Sulfobacillus acidophilus</name>
    <dbReference type="NCBI Taxonomy" id="53633"/>
    <lineage>
        <taxon>Bacteria</taxon>
        <taxon>Bacillati</taxon>
        <taxon>Bacillota</taxon>
        <taxon>Clostridia</taxon>
        <taxon>Eubacteriales</taxon>
        <taxon>Clostridiales Family XVII. Incertae Sedis</taxon>
        <taxon>Sulfobacillus</taxon>
    </lineage>
</organism>
<dbReference type="InterPro" id="IPR003673">
    <property type="entry name" value="CoA-Trfase_fam_III"/>
</dbReference>
<gene>
    <name evidence="2" type="ORF">C7B45_09450</name>
</gene>